<evidence type="ECO:0000256" key="5">
    <source>
        <dbReference type="ARBA" id="ARBA00023136"/>
    </source>
</evidence>
<feature type="transmembrane region" description="Helical" evidence="7">
    <location>
        <begin position="386"/>
        <end position="410"/>
    </location>
</feature>
<dbReference type="EMBL" id="MWAK01000181">
    <property type="protein sequence ID" value="OPZ91385.1"/>
    <property type="molecule type" value="Genomic_DNA"/>
</dbReference>
<evidence type="ECO:0000256" key="2">
    <source>
        <dbReference type="ARBA" id="ARBA00022475"/>
    </source>
</evidence>
<evidence type="ECO:0000256" key="6">
    <source>
        <dbReference type="ARBA" id="ARBA00038076"/>
    </source>
</evidence>
<evidence type="ECO:0000259" key="8">
    <source>
        <dbReference type="Pfam" id="PF02687"/>
    </source>
</evidence>
<comment type="similarity">
    <text evidence="6">Belongs to the ABC-4 integral membrane protein family.</text>
</comment>
<evidence type="ECO:0000256" key="7">
    <source>
        <dbReference type="SAM" id="Phobius"/>
    </source>
</evidence>
<dbReference type="GO" id="GO:0022857">
    <property type="term" value="F:transmembrane transporter activity"/>
    <property type="evidence" value="ECO:0007669"/>
    <property type="project" value="TreeGrafter"/>
</dbReference>
<keyword evidence="4 7" id="KW-1133">Transmembrane helix</keyword>
<name>A0A1V5ME36_UNCT6</name>
<dbReference type="GO" id="GO:0016787">
    <property type="term" value="F:hydrolase activity"/>
    <property type="evidence" value="ECO:0007669"/>
    <property type="project" value="UniProtKB-KW"/>
</dbReference>
<reference evidence="10" key="1">
    <citation type="submission" date="2017-02" db="EMBL/GenBank/DDBJ databases">
        <title>Delving into the versatile metabolic prowess of the omnipresent phylum Bacteroidetes.</title>
        <authorList>
            <person name="Nobu M.K."/>
            <person name="Mei R."/>
            <person name="Narihiro T."/>
            <person name="Kuroda K."/>
            <person name="Liu W.-T."/>
        </authorList>
    </citation>
    <scope>NUCLEOTIDE SEQUENCE</scope>
    <source>
        <strain evidence="10">ADurb.Bin417</strain>
    </source>
</reference>
<evidence type="ECO:0000313" key="10">
    <source>
        <dbReference type="EMBL" id="OPZ91385.1"/>
    </source>
</evidence>
<keyword evidence="10" id="KW-0378">Hydrolase</keyword>
<organism evidence="10">
    <name type="scientific">candidate division TA06 bacterium ADurb.Bin417</name>
    <dbReference type="NCBI Taxonomy" id="1852828"/>
    <lineage>
        <taxon>Bacteria</taxon>
        <taxon>Bacteria division TA06</taxon>
    </lineage>
</organism>
<keyword evidence="10" id="KW-0067">ATP-binding</keyword>
<dbReference type="Pfam" id="PF12704">
    <property type="entry name" value="MacB_PCD"/>
    <property type="match status" value="1"/>
</dbReference>
<feature type="transmembrane region" description="Helical" evidence="7">
    <location>
        <begin position="300"/>
        <end position="327"/>
    </location>
</feature>
<evidence type="ECO:0000256" key="4">
    <source>
        <dbReference type="ARBA" id="ARBA00022989"/>
    </source>
</evidence>
<sequence>MKLNAYHLLRVVRFGWKNLYLHKLRSLLTVLGIVFGVASVIAMLAIGEGASFEAREKIKQLGSNNIIIRAIKLAGEPTSQQETRLGVYGLNPEDFRRIKTIPTVEKLVPCRETDQDIWYYEKNVSGRVVGTVPDYAAVMNLNIVNGRFFNEFELEGGKPLAVIGASVKKTLFLAENPVGKFVKVKSSYFRVIGVTGEKSVSGAGSQFAAEDINFDIYIPMSTERSIFGEYEIAKGSGNLFDRERNLVKFHRFVARVSEMDKIVDTSTIINGILNTTHKKADYEILVPLQLLQQAEHTTRIFNIVLGSIAAISLLVGGIGIMNIMLATVTERTREIGIRRALGARRRDIINQFLSESVILSALGGLMGVFLGVAVPSLVTRFAGMATIVSVWSILVAFSISVGVGILFGIYPARKAAMLDPIQALRYE</sequence>
<evidence type="ECO:0000256" key="3">
    <source>
        <dbReference type="ARBA" id="ARBA00022692"/>
    </source>
</evidence>
<dbReference type="EC" id="3.6.3.-" evidence="10"/>
<keyword evidence="5 7" id="KW-0472">Membrane</keyword>
<protein>
    <submittedName>
        <fullName evidence="10">Macrolide export ATP-binding/permease protein MacB</fullName>
        <ecNumber evidence="10">3.6.3.-</ecNumber>
    </submittedName>
</protein>
<dbReference type="InterPro" id="IPR003838">
    <property type="entry name" value="ABC3_permease_C"/>
</dbReference>
<feature type="domain" description="MacB-like periplasmic core" evidence="9">
    <location>
        <begin position="26"/>
        <end position="227"/>
    </location>
</feature>
<keyword evidence="3 7" id="KW-0812">Transmembrane</keyword>
<dbReference type="Proteomes" id="UP000485484">
    <property type="component" value="Unassembled WGS sequence"/>
</dbReference>
<dbReference type="AlphaFoldDB" id="A0A1V5ME36"/>
<keyword evidence="2" id="KW-1003">Cell membrane</keyword>
<accession>A0A1V5ME36</accession>
<dbReference type="GO" id="GO:0005524">
    <property type="term" value="F:ATP binding"/>
    <property type="evidence" value="ECO:0007669"/>
    <property type="project" value="UniProtKB-KW"/>
</dbReference>
<keyword evidence="10" id="KW-0547">Nucleotide-binding</keyword>
<dbReference type="InterPro" id="IPR050250">
    <property type="entry name" value="Macrolide_Exporter_MacB"/>
</dbReference>
<proteinExistence type="inferred from homology"/>
<dbReference type="PANTHER" id="PTHR30572:SF4">
    <property type="entry name" value="ABC TRANSPORTER PERMEASE YTRF"/>
    <property type="match status" value="1"/>
</dbReference>
<gene>
    <name evidence="10" type="primary">macB_2</name>
    <name evidence="10" type="ORF">BWY73_01106</name>
</gene>
<dbReference type="PANTHER" id="PTHR30572">
    <property type="entry name" value="MEMBRANE COMPONENT OF TRANSPORTER-RELATED"/>
    <property type="match status" value="1"/>
</dbReference>
<dbReference type="Pfam" id="PF02687">
    <property type="entry name" value="FtsX"/>
    <property type="match status" value="1"/>
</dbReference>
<dbReference type="InterPro" id="IPR025857">
    <property type="entry name" value="MacB_PCD"/>
</dbReference>
<feature type="transmembrane region" description="Helical" evidence="7">
    <location>
        <begin position="348"/>
        <end position="374"/>
    </location>
</feature>
<comment type="subcellular location">
    <subcellularLocation>
        <location evidence="1">Cell membrane</location>
        <topology evidence="1">Multi-pass membrane protein</topology>
    </subcellularLocation>
</comment>
<feature type="transmembrane region" description="Helical" evidence="7">
    <location>
        <begin position="27"/>
        <end position="47"/>
    </location>
</feature>
<comment type="caution">
    <text evidence="10">The sequence shown here is derived from an EMBL/GenBank/DDBJ whole genome shotgun (WGS) entry which is preliminary data.</text>
</comment>
<feature type="domain" description="ABC3 transporter permease C-terminal" evidence="8">
    <location>
        <begin position="307"/>
        <end position="417"/>
    </location>
</feature>
<evidence type="ECO:0000259" key="9">
    <source>
        <dbReference type="Pfam" id="PF12704"/>
    </source>
</evidence>
<evidence type="ECO:0000256" key="1">
    <source>
        <dbReference type="ARBA" id="ARBA00004651"/>
    </source>
</evidence>
<dbReference type="GO" id="GO:0005886">
    <property type="term" value="C:plasma membrane"/>
    <property type="evidence" value="ECO:0007669"/>
    <property type="project" value="UniProtKB-SubCell"/>
</dbReference>